<reference evidence="2" key="1">
    <citation type="journal article" date="2020" name="Stud. Mycol.">
        <title>101 Dothideomycetes genomes: a test case for predicting lifestyles and emergence of pathogens.</title>
        <authorList>
            <person name="Haridas S."/>
            <person name="Albert R."/>
            <person name="Binder M."/>
            <person name="Bloem J."/>
            <person name="Labutti K."/>
            <person name="Salamov A."/>
            <person name="Andreopoulos B."/>
            <person name="Baker S."/>
            <person name="Barry K."/>
            <person name="Bills G."/>
            <person name="Bluhm B."/>
            <person name="Cannon C."/>
            <person name="Castanera R."/>
            <person name="Culley D."/>
            <person name="Daum C."/>
            <person name="Ezra D."/>
            <person name="Gonzalez J."/>
            <person name="Henrissat B."/>
            <person name="Kuo A."/>
            <person name="Liang C."/>
            <person name="Lipzen A."/>
            <person name="Lutzoni F."/>
            <person name="Magnuson J."/>
            <person name="Mondo S."/>
            <person name="Nolan M."/>
            <person name="Ohm R."/>
            <person name="Pangilinan J."/>
            <person name="Park H.-J."/>
            <person name="Ramirez L."/>
            <person name="Alfaro M."/>
            <person name="Sun H."/>
            <person name="Tritt A."/>
            <person name="Yoshinaga Y."/>
            <person name="Zwiers L.-H."/>
            <person name="Turgeon B."/>
            <person name="Goodwin S."/>
            <person name="Spatafora J."/>
            <person name="Crous P."/>
            <person name="Grigoriev I."/>
        </authorList>
    </citation>
    <scope>NUCLEOTIDE SEQUENCE</scope>
    <source>
        <strain evidence="2">CBS 122367</strain>
    </source>
</reference>
<gene>
    <name evidence="2" type="ORF">K458DRAFT_318596</name>
</gene>
<protein>
    <recommendedName>
        <fullName evidence="1">Heterokaryon incompatibility domain-containing protein</fullName>
    </recommendedName>
</protein>
<accession>A0A6G1IIU1</accession>
<dbReference type="OrthoDB" id="5347061at2759"/>
<sequence>DVIGRPPLPSSDSPEAYGLINRWMGDCLAKHDACKKTLSGATIDDALPPILPRRIIHVGRPNEAISPRLIETHGETSHYVALSHCLGHPTDNPPLTTTQTTLESHVSNVSFDSLPKAYQDAIVATHRLGFEYIWIDSLCIIRDSDADRFYNLSCKGTVFQSARLVIAASHATNNTEPCFFQRSALPPDIELQHVSRAGKPEGSVFAGLRPNDNASLLPECSPLATYSNATEELLLSRRIIFYTPSSLIWSCKQINQRETGNSFHSTSRNPVWRVLVEKHTARRFPNPGDRLTSLEEVRSELGKRRTDSVYCFGLWQNEMPLCLLWYCLKPARRAKSGIRPPTWTWASTTCSILFINMGGIAQAPNECRGLRFDESSKTLAFSGVIKRIPRYAPTTEHPRWDKATAEEVLATLETLHGYPLDDQKGYILDDDGAVIGWAFLDEPDAPNIGLRCVRVMRKTLTKHNTMGAVKRKLYRDWILLLSGSEDDFGRFQRLGVGVLTTVERWFEDEAATQIYLG</sequence>
<proteinExistence type="predicted"/>
<name>A0A6G1IIU1_9PLEO</name>
<keyword evidence="3" id="KW-1185">Reference proteome</keyword>
<dbReference type="Proteomes" id="UP000799291">
    <property type="component" value="Unassembled WGS sequence"/>
</dbReference>
<dbReference type="PANTHER" id="PTHR33112">
    <property type="entry name" value="DOMAIN PROTEIN, PUTATIVE-RELATED"/>
    <property type="match status" value="1"/>
</dbReference>
<dbReference type="InterPro" id="IPR010730">
    <property type="entry name" value="HET"/>
</dbReference>
<feature type="domain" description="Heterokaryon incompatibility" evidence="1">
    <location>
        <begin position="79"/>
        <end position="183"/>
    </location>
</feature>
<dbReference type="PANTHER" id="PTHR33112:SF16">
    <property type="entry name" value="HETEROKARYON INCOMPATIBILITY DOMAIN-CONTAINING PROTEIN"/>
    <property type="match status" value="1"/>
</dbReference>
<feature type="non-terminal residue" evidence="2">
    <location>
        <position position="1"/>
    </location>
</feature>
<evidence type="ECO:0000313" key="2">
    <source>
        <dbReference type="EMBL" id="KAF2677819.1"/>
    </source>
</evidence>
<organism evidence="2 3">
    <name type="scientific">Lentithecium fluviatile CBS 122367</name>
    <dbReference type="NCBI Taxonomy" id="1168545"/>
    <lineage>
        <taxon>Eukaryota</taxon>
        <taxon>Fungi</taxon>
        <taxon>Dikarya</taxon>
        <taxon>Ascomycota</taxon>
        <taxon>Pezizomycotina</taxon>
        <taxon>Dothideomycetes</taxon>
        <taxon>Pleosporomycetidae</taxon>
        <taxon>Pleosporales</taxon>
        <taxon>Massarineae</taxon>
        <taxon>Lentitheciaceae</taxon>
        <taxon>Lentithecium</taxon>
    </lineage>
</organism>
<evidence type="ECO:0000259" key="1">
    <source>
        <dbReference type="Pfam" id="PF06985"/>
    </source>
</evidence>
<evidence type="ECO:0000313" key="3">
    <source>
        <dbReference type="Proteomes" id="UP000799291"/>
    </source>
</evidence>
<dbReference type="AlphaFoldDB" id="A0A6G1IIU1"/>
<dbReference type="EMBL" id="MU005618">
    <property type="protein sequence ID" value="KAF2677819.1"/>
    <property type="molecule type" value="Genomic_DNA"/>
</dbReference>
<dbReference type="Pfam" id="PF06985">
    <property type="entry name" value="HET"/>
    <property type="match status" value="1"/>
</dbReference>